<dbReference type="InterPro" id="IPR006094">
    <property type="entry name" value="Oxid_FAD_bind_N"/>
</dbReference>
<gene>
    <name evidence="2" type="ORF">EZS27_041581</name>
</gene>
<dbReference type="AlphaFoldDB" id="A0A5J4PB95"/>
<dbReference type="PROSITE" id="PS51387">
    <property type="entry name" value="FAD_PCMH"/>
    <property type="match status" value="1"/>
</dbReference>
<dbReference type="InterPro" id="IPR016166">
    <property type="entry name" value="FAD-bd_PCMH"/>
</dbReference>
<dbReference type="InterPro" id="IPR036318">
    <property type="entry name" value="FAD-bd_PCMH-like_sf"/>
</dbReference>
<protein>
    <submittedName>
        <fullName evidence="2">UDP-N-acetylenolpyruvoylglucosamine reductase</fullName>
        <ecNumber evidence="2">1.3.1.98</ecNumber>
    </submittedName>
</protein>
<dbReference type="EMBL" id="SNRY01009669">
    <property type="protein sequence ID" value="KAA6306755.1"/>
    <property type="molecule type" value="Genomic_DNA"/>
</dbReference>
<evidence type="ECO:0000313" key="2">
    <source>
        <dbReference type="EMBL" id="KAA6306755.1"/>
    </source>
</evidence>
<proteinExistence type="inferred from homology"/>
<dbReference type="Gene3D" id="3.30.465.10">
    <property type="match status" value="1"/>
</dbReference>
<dbReference type="PANTHER" id="PTHR21071:SF4">
    <property type="entry name" value="UDP-N-ACETYLENOLPYRUVOYLGLUCOSAMINE REDUCTASE"/>
    <property type="match status" value="1"/>
</dbReference>
<reference evidence="2" key="1">
    <citation type="submission" date="2019-03" db="EMBL/GenBank/DDBJ databases">
        <title>Single cell metagenomics reveals metabolic interactions within the superorganism composed of flagellate Streblomastix strix and complex community of Bacteroidetes bacteria on its surface.</title>
        <authorList>
            <person name="Treitli S.C."/>
            <person name="Kolisko M."/>
            <person name="Husnik F."/>
            <person name="Keeling P."/>
            <person name="Hampl V."/>
        </authorList>
    </citation>
    <scope>NUCLEOTIDE SEQUENCE</scope>
    <source>
        <strain evidence="2">STM</strain>
    </source>
</reference>
<comment type="caution">
    <text evidence="2">The sequence shown here is derived from an EMBL/GenBank/DDBJ whole genome shotgun (WGS) entry which is preliminary data.</text>
</comment>
<feature type="non-terminal residue" evidence="2">
    <location>
        <position position="159"/>
    </location>
</feature>
<name>A0A5J4PB95_9ZZZZ</name>
<dbReference type="Gene3D" id="3.30.43.10">
    <property type="entry name" value="Uridine Diphospho-n-acetylenolpyruvylglucosamine Reductase, domain 2"/>
    <property type="match status" value="1"/>
</dbReference>
<keyword evidence="2" id="KW-0560">Oxidoreductase</keyword>
<dbReference type="InterPro" id="IPR016167">
    <property type="entry name" value="FAD-bd_PCMH_sub1"/>
</dbReference>
<organism evidence="2">
    <name type="scientific">termite gut metagenome</name>
    <dbReference type="NCBI Taxonomy" id="433724"/>
    <lineage>
        <taxon>unclassified sequences</taxon>
        <taxon>metagenomes</taxon>
        <taxon>organismal metagenomes</taxon>
    </lineage>
</organism>
<dbReference type="SUPFAM" id="SSF56176">
    <property type="entry name" value="FAD-binding/transporter-associated domain-like"/>
    <property type="match status" value="1"/>
</dbReference>
<dbReference type="GO" id="GO:0005829">
    <property type="term" value="C:cytosol"/>
    <property type="evidence" value="ECO:0007669"/>
    <property type="project" value="TreeGrafter"/>
</dbReference>
<dbReference type="GO" id="GO:0071949">
    <property type="term" value="F:FAD binding"/>
    <property type="evidence" value="ECO:0007669"/>
    <property type="project" value="InterPro"/>
</dbReference>
<dbReference type="InterPro" id="IPR003170">
    <property type="entry name" value="MurB"/>
</dbReference>
<dbReference type="GO" id="GO:0008762">
    <property type="term" value="F:UDP-N-acetylmuramate dehydrogenase activity"/>
    <property type="evidence" value="ECO:0007669"/>
    <property type="project" value="UniProtKB-EC"/>
</dbReference>
<evidence type="ECO:0000259" key="1">
    <source>
        <dbReference type="PROSITE" id="PS51387"/>
    </source>
</evidence>
<dbReference type="InterPro" id="IPR016169">
    <property type="entry name" value="FAD-bd_PCMH_sub2"/>
</dbReference>
<feature type="domain" description="FAD-binding PCMH-type" evidence="1">
    <location>
        <begin position="18"/>
        <end position="159"/>
    </location>
</feature>
<accession>A0A5J4PB95</accession>
<sequence length="159" mass="17819">MIREYSDYSLLSHNTFGIDVTASLFIEYDTPDELHELISTNRIKKPYLHIGQGSNLLFVKDYEGTLLHSHIKSIEVTKETEEGLYVKVGAGVSWDDFVLRCVEQNWYGIENLSYIPGETGACAVQNIGAYGMEAKDVICAVETINLAGEKRTFSAKECK</sequence>
<dbReference type="GO" id="GO:0071555">
    <property type="term" value="P:cell wall organization"/>
    <property type="evidence" value="ECO:0007669"/>
    <property type="project" value="TreeGrafter"/>
</dbReference>
<dbReference type="PANTHER" id="PTHR21071">
    <property type="entry name" value="UDP-N-ACETYLENOLPYRUVOYLGLUCOSAMINE REDUCTASE"/>
    <property type="match status" value="1"/>
</dbReference>
<dbReference type="HAMAP" id="MF_00037">
    <property type="entry name" value="MurB"/>
    <property type="match status" value="1"/>
</dbReference>
<dbReference type="Pfam" id="PF01565">
    <property type="entry name" value="FAD_binding_4"/>
    <property type="match status" value="1"/>
</dbReference>
<dbReference type="EC" id="1.3.1.98" evidence="2"/>